<protein>
    <submittedName>
        <fullName evidence="9">Uncharacterized protein, pyridoxamine 5'-phosphate oxidase (PNPOx-like) family</fullName>
    </submittedName>
</protein>
<feature type="domain" description="4Fe-4S ferredoxin-type" evidence="8">
    <location>
        <begin position="175"/>
        <end position="204"/>
    </location>
</feature>
<dbReference type="STRING" id="155865.SAMN05216515_11067"/>
<name>A0A1I7GV36_9FIRM</name>
<organism evidence="9 10">
    <name type="scientific">Eubacterium pyruvativorans</name>
    <dbReference type="NCBI Taxonomy" id="155865"/>
    <lineage>
        <taxon>Bacteria</taxon>
        <taxon>Bacillati</taxon>
        <taxon>Bacillota</taxon>
        <taxon>Clostridia</taxon>
        <taxon>Eubacteriales</taxon>
        <taxon>Eubacteriaceae</taxon>
        <taxon>Eubacterium</taxon>
    </lineage>
</organism>
<dbReference type="Pfam" id="PF12838">
    <property type="entry name" value="Fer4_7"/>
    <property type="match status" value="1"/>
</dbReference>
<dbReference type="SUPFAM" id="SSF50475">
    <property type="entry name" value="FMN-binding split barrel"/>
    <property type="match status" value="1"/>
</dbReference>
<dbReference type="AlphaFoldDB" id="A0A1I7GV36"/>
<keyword evidence="4" id="KW-0677">Repeat</keyword>
<evidence type="ECO:0000256" key="4">
    <source>
        <dbReference type="ARBA" id="ARBA00022737"/>
    </source>
</evidence>
<dbReference type="InterPro" id="IPR050572">
    <property type="entry name" value="Fe-S_Ferredoxin"/>
</dbReference>
<evidence type="ECO:0000313" key="10">
    <source>
        <dbReference type="Proteomes" id="UP000198817"/>
    </source>
</evidence>
<evidence type="ECO:0000256" key="3">
    <source>
        <dbReference type="ARBA" id="ARBA00022723"/>
    </source>
</evidence>
<dbReference type="PROSITE" id="PS51379">
    <property type="entry name" value="4FE4S_FER_2"/>
    <property type="match status" value="2"/>
</dbReference>
<dbReference type="PROSITE" id="PS00198">
    <property type="entry name" value="4FE4S_FER_1"/>
    <property type="match status" value="2"/>
</dbReference>
<keyword evidence="1" id="KW-0813">Transport</keyword>
<evidence type="ECO:0000256" key="2">
    <source>
        <dbReference type="ARBA" id="ARBA00022485"/>
    </source>
</evidence>
<dbReference type="Pfam" id="PF01243">
    <property type="entry name" value="PNPOx_N"/>
    <property type="match status" value="1"/>
</dbReference>
<gene>
    <name evidence="9" type="ORF">SAMN05216508_10967</name>
</gene>
<evidence type="ECO:0000259" key="8">
    <source>
        <dbReference type="PROSITE" id="PS51379"/>
    </source>
</evidence>
<evidence type="ECO:0000256" key="5">
    <source>
        <dbReference type="ARBA" id="ARBA00022982"/>
    </source>
</evidence>
<accession>A0A1I7GV36</accession>
<keyword evidence="3" id="KW-0479">Metal-binding</keyword>
<dbReference type="GO" id="GO:0051539">
    <property type="term" value="F:4 iron, 4 sulfur cluster binding"/>
    <property type="evidence" value="ECO:0007669"/>
    <property type="project" value="UniProtKB-KW"/>
</dbReference>
<feature type="domain" description="4Fe-4S ferredoxin-type" evidence="8">
    <location>
        <begin position="147"/>
        <end position="172"/>
    </location>
</feature>
<dbReference type="InterPro" id="IPR017896">
    <property type="entry name" value="4Fe4S_Fe-S-bd"/>
</dbReference>
<dbReference type="PANTHER" id="PTHR43687:SF6">
    <property type="entry name" value="L-ASPARTATE SEMIALDEHYDE SULFURTRANSFERASE IRON-SULFUR SUBUNIT"/>
    <property type="match status" value="1"/>
</dbReference>
<dbReference type="Gene3D" id="3.30.70.20">
    <property type="match status" value="1"/>
</dbReference>
<dbReference type="Proteomes" id="UP000198817">
    <property type="component" value="Unassembled WGS sequence"/>
</dbReference>
<evidence type="ECO:0000256" key="1">
    <source>
        <dbReference type="ARBA" id="ARBA00022448"/>
    </source>
</evidence>
<keyword evidence="7" id="KW-0411">Iron-sulfur</keyword>
<keyword evidence="6" id="KW-0408">Iron</keyword>
<dbReference type="InterPro" id="IPR017900">
    <property type="entry name" value="4Fe4S_Fe_S_CS"/>
</dbReference>
<keyword evidence="10" id="KW-1185">Reference proteome</keyword>
<dbReference type="InterPro" id="IPR012349">
    <property type="entry name" value="Split_barrel_FMN-bd"/>
</dbReference>
<dbReference type="GO" id="GO:0046872">
    <property type="term" value="F:metal ion binding"/>
    <property type="evidence" value="ECO:0007669"/>
    <property type="project" value="UniProtKB-KW"/>
</dbReference>
<evidence type="ECO:0000256" key="7">
    <source>
        <dbReference type="ARBA" id="ARBA00023014"/>
    </source>
</evidence>
<proteinExistence type="predicted"/>
<dbReference type="OrthoDB" id="9794954at2"/>
<dbReference type="RefSeq" id="WP_090471017.1">
    <property type="nucleotide sequence ID" value="NZ_FOWF01000010.1"/>
</dbReference>
<dbReference type="InterPro" id="IPR011576">
    <property type="entry name" value="Pyridox_Oxase_N"/>
</dbReference>
<evidence type="ECO:0000256" key="6">
    <source>
        <dbReference type="ARBA" id="ARBA00023004"/>
    </source>
</evidence>
<reference evidence="9 10" key="1">
    <citation type="submission" date="2016-10" db="EMBL/GenBank/DDBJ databases">
        <authorList>
            <person name="de Groot N.N."/>
        </authorList>
    </citation>
    <scope>NUCLEOTIDE SEQUENCE [LARGE SCALE GENOMIC DNA]</scope>
    <source>
        <strain evidence="9 10">KHGC13</strain>
    </source>
</reference>
<dbReference type="EMBL" id="FPBT01000009">
    <property type="protein sequence ID" value="SFU52308.1"/>
    <property type="molecule type" value="Genomic_DNA"/>
</dbReference>
<dbReference type="PANTHER" id="PTHR43687">
    <property type="entry name" value="ADENYLYLSULFATE REDUCTASE, BETA SUBUNIT"/>
    <property type="match status" value="1"/>
</dbReference>
<keyword evidence="2" id="KW-0004">4Fe-4S</keyword>
<sequence length="204" mass="23301">MNAQRCLDILRKIKDVAFATVNDKGKPEVRIIDVMIVEQEKLYFCTGRGKDFYRQLLEHPDVAVTGLNKAFQMVRLSGKAEKLTDQKRWIDRIFEENPVMNGVYPGESRYILEPFCIESGELEFFDLGKSPICRESFVFGEEKNIKQKGFRIIDACIGCGKCMRGCPQQCITKGTPFLIHQEHCLHCGLCFENCPVQAIVRRGA</sequence>
<dbReference type="Gene3D" id="2.30.110.10">
    <property type="entry name" value="Electron Transport, Fmn-binding Protein, Chain A"/>
    <property type="match status" value="1"/>
</dbReference>
<evidence type="ECO:0000313" key="9">
    <source>
        <dbReference type="EMBL" id="SFU52308.1"/>
    </source>
</evidence>
<keyword evidence="5" id="KW-0249">Electron transport</keyword>
<dbReference type="SUPFAM" id="SSF54862">
    <property type="entry name" value="4Fe-4S ferredoxins"/>
    <property type="match status" value="1"/>
</dbReference>